<dbReference type="STRING" id="1224947.SAMN05216480_103162"/>
<gene>
    <name evidence="3" type="ORF">SAMN05216480_103162</name>
</gene>
<dbReference type="Proteomes" id="UP000199138">
    <property type="component" value="Unassembled WGS sequence"/>
</dbReference>
<keyword evidence="1" id="KW-0812">Transmembrane</keyword>
<dbReference type="AlphaFoldDB" id="A0A1I7G4G5"/>
<keyword evidence="1" id="KW-0472">Membrane</keyword>
<name>A0A1I7G4G5_9FLAO</name>
<keyword evidence="1" id="KW-1133">Transmembrane helix</keyword>
<feature type="transmembrane region" description="Helical" evidence="1">
    <location>
        <begin position="119"/>
        <end position="139"/>
    </location>
</feature>
<evidence type="ECO:0000256" key="1">
    <source>
        <dbReference type="SAM" id="Phobius"/>
    </source>
</evidence>
<sequence>MKLMVCMFLFLGGIALGNAQQYALKIVNLKNGTEKIIKENRRVRLKTIDGDKYTGRLHFQDADVLKIKGVVIPVSKIKKIKRHPLLLSIIIDGTLYYSAAAFLFTGLFFSAFMQDSSYLALLFPGALSTVAAAFSPSIIPAYKLKNGWSYEVIQVE</sequence>
<dbReference type="OrthoDB" id="1447510at2"/>
<evidence type="ECO:0000313" key="3">
    <source>
        <dbReference type="EMBL" id="SFU43328.1"/>
    </source>
</evidence>
<feature type="chain" id="PRO_5011791477" evidence="2">
    <location>
        <begin position="18"/>
        <end position="156"/>
    </location>
</feature>
<dbReference type="RefSeq" id="WP_093024370.1">
    <property type="nucleotide sequence ID" value="NZ_FPBK01000003.1"/>
</dbReference>
<proteinExistence type="predicted"/>
<organism evidence="3 4">
    <name type="scientific">Pustulibacterium marinum</name>
    <dbReference type="NCBI Taxonomy" id="1224947"/>
    <lineage>
        <taxon>Bacteria</taxon>
        <taxon>Pseudomonadati</taxon>
        <taxon>Bacteroidota</taxon>
        <taxon>Flavobacteriia</taxon>
        <taxon>Flavobacteriales</taxon>
        <taxon>Flavobacteriaceae</taxon>
        <taxon>Pustulibacterium</taxon>
    </lineage>
</organism>
<dbReference type="EMBL" id="FPBK01000003">
    <property type="protein sequence ID" value="SFU43328.1"/>
    <property type="molecule type" value="Genomic_DNA"/>
</dbReference>
<accession>A0A1I7G4G5</accession>
<keyword evidence="2" id="KW-0732">Signal</keyword>
<evidence type="ECO:0000256" key="2">
    <source>
        <dbReference type="SAM" id="SignalP"/>
    </source>
</evidence>
<feature type="transmembrane region" description="Helical" evidence="1">
    <location>
        <begin position="94"/>
        <end position="112"/>
    </location>
</feature>
<keyword evidence="4" id="KW-1185">Reference proteome</keyword>
<feature type="signal peptide" evidence="2">
    <location>
        <begin position="1"/>
        <end position="17"/>
    </location>
</feature>
<reference evidence="4" key="1">
    <citation type="submission" date="2016-10" db="EMBL/GenBank/DDBJ databases">
        <authorList>
            <person name="Varghese N."/>
            <person name="Submissions S."/>
        </authorList>
    </citation>
    <scope>NUCLEOTIDE SEQUENCE [LARGE SCALE GENOMIC DNA]</scope>
    <source>
        <strain evidence="4">CGMCC 1.12333</strain>
    </source>
</reference>
<evidence type="ECO:0000313" key="4">
    <source>
        <dbReference type="Proteomes" id="UP000199138"/>
    </source>
</evidence>
<protein>
    <submittedName>
        <fullName evidence="3">Uncharacterized protein</fullName>
    </submittedName>
</protein>